<evidence type="ECO:0000313" key="1">
    <source>
        <dbReference type="EMBL" id="ROV98756.1"/>
    </source>
</evidence>
<dbReference type="AlphaFoldDB" id="A0A423W5X8"/>
<accession>A0A423W5X8</accession>
<organism evidence="1 2">
    <name type="scientific">Cytospora schulzeri</name>
    <dbReference type="NCBI Taxonomy" id="448051"/>
    <lineage>
        <taxon>Eukaryota</taxon>
        <taxon>Fungi</taxon>
        <taxon>Dikarya</taxon>
        <taxon>Ascomycota</taxon>
        <taxon>Pezizomycotina</taxon>
        <taxon>Sordariomycetes</taxon>
        <taxon>Sordariomycetidae</taxon>
        <taxon>Diaporthales</taxon>
        <taxon>Cytosporaceae</taxon>
        <taxon>Cytospora</taxon>
    </lineage>
</organism>
<dbReference type="OrthoDB" id="5186284at2759"/>
<keyword evidence="2" id="KW-1185">Reference proteome</keyword>
<protein>
    <submittedName>
        <fullName evidence="1">Uncharacterized protein</fullName>
    </submittedName>
</protein>
<sequence>MFQLSETDDDLAIIWAVSGQNCNLHNGYKTCSQHGAGHTDCCIDIFGYENSKCSAVWGMNLGGRKDNVTTWKGTQRDCVQPNKMVYNDGDGTREISLPNGTLQEAMDWYKKKNYTALAGHHALRQSEDTLLEKTLEVLKQVRLGYIIKMVSI</sequence>
<reference evidence="1 2" key="1">
    <citation type="submission" date="2015-09" db="EMBL/GenBank/DDBJ databases">
        <title>Host preference determinants of Valsa canker pathogens revealed by comparative genomics.</title>
        <authorList>
            <person name="Yin Z."/>
            <person name="Huang L."/>
        </authorList>
    </citation>
    <scope>NUCLEOTIDE SEQUENCE [LARGE SCALE GENOMIC DNA]</scope>
    <source>
        <strain evidence="1 2">03-1</strain>
    </source>
</reference>
<name>A0A423W5X8_9PEZI</name>
<gene>
    <name evidence="1" type="ORF">VMCG_06748</name>
</gene>
<dbReference type="Proteomes" id="UP000283895">
    <property type="component" value="Unassembled WGS sequence"/>
</dbReference>
<dbReference type="EMBL" id="LKEA01000025">
    <property type="protein sequence ID" value="ROV98756.1"/>
    <property type="molecule type" value="Genomic_DNA"/>
</dbReference>
<proteinExistence type="predicted"/>
<evidence type="ECO:0000313" key="2">
    <source>
        <dbReference type="Proteomes" id="UP000283895"/>
    </source>
</evidence>
<comment type="caution">
    <text evidence="1">The sequence shown here is derived from an EMBL/GenBank/DDBJ whole genome shotgun (WGS) entry which is preliminary data.</text>
</comment>